<dbReference type="AlphaFoldDB" id="A0A1D3L2E4"/>
<evidence type="ECO:0000259" key="1">
    <source>
        <dbReference type="PROSITE" id="PS50943"/>
    </source>
</evidence>
<name>A0A1D3L2E4_9EURY</name>
<gene>
    <name evidence="2" type="ORF">MCBB_1071</name>
</gene>
<dbReference type="GeneID" id="30411916"/>
<feature type="domain" description="HTH cro/C1-type" evidence="1">
    <location>
        <begin position="20"/>
        <end position="53"/>
    </location>
</feature>
<dbReference type="RefSeq" id="WP_071906766.1">
    <property type="nucleotide sequence ID" value="NZ_LT607756.1"/>
</dbReference>
<dbReference type="PROSITE" id="PS50943">
    <property type="entry name" value="HTH_CROC1"/>
    <property type="match status" value="1"/>
</dbReference>
<dbReference type="KEGG" id="mcub:MCBB_1071"/>
<dbReference type="SUPFAM" id="SSF47413">
    <property type="entry name" value="lambda repressor-like DNA-binding domains"/>
    <property type="match status" value="1"/>
</dbReference>
<organism evidence="2 3">
    <name type="scientific">Methanobacterium congolense</name>
    <dbReference type="NCBI Taxonomy" id="118062"/>
    <lineage>
        <taxon>Archaea</taxon>
        <taxon>Methanobacteriati</taxon>
        <taxon>Methanobacteriota</taxon>
        <taxon>Methanomada group</taxon>
        <taxon>Methanobacteria</taxon>
        <taxon>Methanobacteriales</taxon>
        <taxon>Methanobacteriaceae</taxon>
        <taxon>Methanobacterium</taxon>
    </lineage>
</organism>
<dbReference type="InterPro" id="IPR010982">
    <property type="entry name" value="Lambda_DNA-bd_dom_sf"/>
</dbReference>
<dbReference type="OrthoDB" id="42697at2157"/>
<evidence type="ECO:0000313" key="3">
    <source>
        <dbReference type="Proteomes" id="UP000094707"/>
    </source>
</evidence>
<dbReference type="STRING" id="118062.MCBB_1071"/>
<dbReference type="Gene3D" id="1.10.260.40">
    <property type="entry name" value="lambda repressor-like DNA-binding domains"/>
    <property type="match status" value="1"/>
</dbReference>
<dbReference type="PATRIC" id="fig|129848.4.peg.1079"/>
<dbReference type="PANTHER" id="PTHR40730">
    <property type="entry name" value="TRANSCRIPTIONAL REGULATOR PROTEIN-LIKE PROTEIN"/>
    <property type="match status" value="1"/>
</dbReference>
<dbReference type="Proteomes" id="UP000094707">
    <property type="component" value="Chromosome I"/>
</dbReference>
<reference evidence="2 3" key="1">
    <citation type="submission" date="2016-08" db="EMBL/GenBank/DDBJ databases">
        <authorList>
            <person name="Seilhamer J.J."/>
        </authorList>
    </citation>
    <scope>NUCLEOTIDE SEQUENCE [LARGE SCALE GENOMIC DNA]</scope>
    <source>
        <strain evidence="2">Buetzberg</strain>
    </source>
</reference>
<dbReference type="PANTHER" id="PTHR40730:SF3">
    <property type="entry name" value="HTH CRO_C1-TYPE DOMAIN-CONTAINING PROTEIN"/>
    <property type="match status" value="1"/>
</dbReference>
<accession>A0A1D3L2E4</accession>
<sequence>MRPPCEIVVWYVIPTIRSELAKELLNLGMKQKEISELLDITQPAVSQYISDKRGHGIKFNDETQELIKEFAKDLMDGKLDQSGIISRICDVCRKVKTEEIVCQLHKEKDNIPLNCNACMGSEAKDGSHPCG</sequence>
<protein>
    <recommendedName>
        <fullName evidence="1">HTH cro/C1-type domain-containing protein</fullName>
    </recommendedName>
</protein>
<dbReference type="EMBL" id="LT607756">
    <property type="protein sequence ID" value="SCG85630.1"/>
    <property type="molecule type" value="Genomic_DNA"/>
</dbReference>
<keyword evidence="3" id="KW-1185">Reference proteome</keyword>
<dbReference type="CDD" id="cd00093">
    <property type="entry name" value="HTH_XRE"/>
    <property type="match status" value="1"/>
</dbReference>
<dbReference type="GO" id="GO:0003677">
    <property type="term" value="F:DNA binding"/>
    <property type="evidence" value="ECO:0007669"/>
    <property type="project" value="InterPro"/>
</dbReference>
<dbReference type="InterPro" id="IPR001387">
    <property type="entry name" value="Cro/C1-type_HTH"/>
</dbReference>
<evidence type="ECO:0000313" key="2">
    <source>
        <dbReference type="EMBL" id="SCG85630.1"/>
    </source>
</evidence>
<proteinExistence type="predicted"/>
<dbReference type="Pfam" id="PF01381">
    <property type="entry name" value="HTH_3"/>
    <property type="match status" value="1"/>
</dbReference>